<gene>
    <name evidence="1" type="ORF">V1525DRAFT_348362</name>
</gene>
<keyword evidence="2" id="KW-1185">Reference proteome</keyword>
<proteinExistence type="predicted"/>
<sequence length="631" mass="70753">MAQLFRTDQGLLQKSSTAQDIMTTPRQSQELVQTFISAAFGCITFLRGLFSDDNYIEERFIGGSATTPLNPRDYVRLKKLKRGLSDQADLFLDWIERGIFDALEHKYLKAVLFGIYLDPRHPTDVAETYTFNVAYRDDNAPDLEITDDRGEKISVGVTYDDARKTLQQMMRRFITLTQTLPPLPDDRYLTIRLLFDESCPPDYQPPGFKDASDDRELQFSLEDGEQIDRQDAGTLNAGWHTVSLKIASLPEREEYTQLLSQPNAQSSQISATTTPKPRKKVRIENAMADVEEPKWIATAVKTRAMVLQENHRDRVSQASQSSQGQTRHALQQMFNTDIHAETDTQTLSSQHVQIPSPSAPAPAPAPAPASEPAVSAPVPVEKPQSVKSSSSSKRPPKPSKSSQKSTTTGTRKPPQSKSQATPNSRNPTSVTAAVEKLSLSTQSSSPTKSSARHRDLLGSHNSFLDENDESSTRVTCECAHSHDNFDLVQCNKCNSWKHIYCYGYSHVRDPALSDQFLCYGCRFARLSSETTEKLRRLALFRCALKIVYDTRRQFASGPWKPDYIAEFANELGLFCYSCLSSLLLLMLHTHTHPTTKCDRFFVSFAAKAYSYSMAPTLPTAPANIRQPQSRR</sequence>
<evidence type="ECO:0000313" key="1">
    <source>
        <dbReference type="EMBL" id="KAK9235434.1"/>
    </source>
</evidence>
<accession>A0ACC3SVH9</accession>
<comment type="caution">
    <text evidence="1">The sequence shown here is derived from an EMBL/GenBank/DDBJ whole genome shotgun (WGS) entry which is preliminary data.</text>
</comment>
<organism evidence="1 2">
    <name type="scientific">Lipomyces kononenkoae</name>
    <name type="common">Yeast</name>
    <dbReference type="NCBI Taxonomy" id="34357"/>
    <lineage>
        <taxon>Eukaryota</taxon>
        <taxon>Fungi</taxon>
        <taxon>Dikarya</taxon>
        <taxon>Ascomycota</taxon>
        <taxon>Saccharomycotina</taxon>
        <taxon>Lipomycetes</taxon>
        <taxon>Lipomycetales</taxon>
        <taxon>Lipomycetaceae</taxon>
        <taxon>Lipomyces</taxon>
    </lineage>
</organism>
<reference evidence="2" key="1">
    <citation type="journal article" date="2024" name="Front. Bioeng. Biotechnol.">
        <title>Genome-scale model development and genomic sequencing of the oleaginous clade Lipomyces.</title>
        <authorList>
            <person name="Czajka J.J."/>
            <person name="Han Y."/>
            <person name="Kim J."/>
            <person name="Mondo S.J."/>
            <person name="Hofstad B.A."/>
            <person name="Robles A."/>
            <person name="Haridas S."/>
            <person name="Riley R."/>
            <person name="LaButti K."/>
            <person name="Pangilinan J."/>
            <person name="Andreopoulos W."/>
            <person name="Lipzen A."/>
            <person name="Yan J."/>
            <person name="Wang M."/>
            <person name="Ng V."/>
            <person name="Grigoriev I.V."/>
            <person name="Spatafora J.W."/>
            <person name="Magnuson J.K."/>
            <person name="Baker S.E."/>
            <person name="Pomraning K.R."/>
        </authorList>
    </citation>
    <scope>NUCLEOTIDE SEQUENCE [LARGE SCALE GENOMIC DNA]</scope>
    <source>
        <strain evidence="2">CBS 7786</strain>
    </source>
</reference>
<dbReference type="Proteomes" id="UP001433508">
    <property type="component" value="Unassembled WGS sequence"/>
</dbReference>
<name>A0ACC3SVH9_LIPKO</name>
<evidence type="ECO:0000313" key="2">
    <source>
        <dbReference type="Proteomes" id="UP001433508"/>
    </source>
</evidence>
<protein>
    <submittedName>
        <fullName evidence="1">HORMA domain-containing protein</fullName>
    </submittedName>
</protein>
<dbReference type="EMBL" id="MU971416">
    <property type="protein sequence ID" value="KAK9235434.1"/>
    <property type="molecule type" value="Genomic_DNA"/>
</dbReference>